<evidence type="ECO:0000259" key="7">
    <source>
        <dbReference type="PROSITE" id="PS50249"/>
    </source>
</evidence>
<name>A0ABX1ZME0_9BACL</name>
<gene>
    <name evidence="8" type="primary">radC</name>
    <name evidence="8" type="ORF">GC097_07160</name>
</gene>
<keyword evidence="5" id="KW-0862">Zinc</keyword>
<dbReference type="PROSITE" id="PS01302">
    <property type="entry name" value="UPF0758"/>
    <property type="match status" value="1"/>
</dbReference>
<dbReference type="Gene3D" id="3.40.140.10">
    <property type="entry name" value="Cytidine Deaminase, domain 2"/>
    <property type="match status" value="1"/>
</dbReference>
<dbReference type="InterPro" id="IPR020891">
    <property type="entry name" value="UPF0758_CS"/>
</dbReference>
<evidence type="ECO:0000256" key="1">
    <source>
        <dbReference type="ARBA" id="ARBA00010243"/>
    </source>
</evidence>
<dbReference type="PANTHER" id="PTHR30471:SF3">
    <property type="entry name" value="UPF0758 PROTEIN YEES-RELATED"/>
    <property type="match status" value="1"/>
</dbReference>
<dbReference type="SUPFAM" id="SSF47781">
    <property type="entry name" value="RuvA domain 2-like"/>
    <property type="match status" value="1"/>
</dbReference>
<reference evidence="8 9" key="1">
    <citation type="submission" date="2019-10" db="EMBL/GenBank/DDBJ databases">
        <title>Description of Paenibacillus pedi sp. nov.</title>
        <authorList>
            <person name="Carlier A."/>
            <person name="Qi S."/>
        </authorList>
    </citation>
    <scope>NUCLEOTIDE SEQUENCE [LARGE SCALE GENOMIC DNA]</scope>
    <source>
        <strain evidence="8 9">LMG 31457</strain>
    </source>
</reference>
<dbReference type="InterPro" id="IPR037518">
    <property type="entry name" value="MPN"/>
</dbReference>
<dbReference type="PROSITE" id="PS50249">
    <property type="entry name" value="MPN"/>
    <property type="match status" value="1"/>
</dbReference>
<dbReference type="EMBL" id="WHNZ01000015">
    <property type="protein sequence ID" value="NOU99789.1"/>
    <property type="molecule type" value="Genomic_DNA"/>
</dbReference>
<comment type="similarity">
    <text evidence="1">Belongs to the UPF0758 family.</text>
</comment>
<dbReference type="Gene3D" id="1.10.150.20">
    <property type="entry name" value="5' to 3' exonuclease, C-terminal subdomain"/>
    <property type="match status" value="1"/>
</dbReference>
<dbReference type="InterPro" id="IPR025657">
    <property type="entry name" value="RadC_JAB"/>
</dbReference>
<evidence type="ECO:0000256" key="3">
    <source>
        <dbReference type="ARBA" id="ARBA00022723"/>
    </source>
</evidence>
<protein>
    <submittedName>
        <fullName evidence="8">DNA repair protein RadC</fullName>
    </submittedName>
</protein>
<evidence type="ECO:0000256" key="6">
    <source>
        <dbReference type="ARBA" id="ARBA00023049"/>
    </source>
</evidence>
<evidence type="ECO:0000256" key="5">
    <source>
        <dbReference type="ARBA" id="ARBA00022833"/>
    </source>
</evidence>
<dbReference type="PANTHER" id="PTHR30471">
    <property type="entry name" value="DNA REPAIR PROTEIN RADC"/>
    <property type="match status" value="1"/>
</dbReference>
<dbReference type="Proteomes" id="UP000618579">
    <property type="component" value="Unassembled WGS sequence"/>
</dbReference>
<dbReference type="CDD" id="cd08071">
    <property type="entry name" value="MPN_DUF2466"/>
    <property type="match status" value="1"/>
</dbReference>
<dbReference type="RefSeq" id="WP_171682648.1">
    <property type="nucleotide sequence ID" value="NZ_WHNZ01000015.1"/>
</dbReference>
<evidence type="ECO:0000256" key="2">
    <source>
        <dbReference type="ARBA" id="ARBA00022670"/>
    </source>
</evidence>
<evidence type="ECO:0000313" key="9">
    <source>
        <dbReference type="Proteomes" id="UP000618579"/>
    </source>
</evidence>
<sequence length="202" mass="22890">MNDYHNEELKRLISESLRERPDSYLIQQLFERFPTKAELMDVSEQQLLSIKGIGESKMRQITSLLKLATTLTIPTQDNPIIRSPKDAFELLEPDFRYLNKEHFTCLFLNTKNRVIFKEIISIGSLNAAIVHPREVFQAALKRCSASIVCSHNHPSGDSTPSPEDIELTRRLVSVGEIVGIEVLDHIIIGGSNYVSLKEQGLM</sequence>
<dbReference type="NCBIfam" id="TIGR00608">
    <property type="entry name" value="radc"/>
    <property type="match status" value="1"/>
</dbReference>
<evidence type="ECO:0000313" key="8">
    <source>
        <dbReference type="EMBL" id="NOU99789.1"/>
    </source>
</evidence>
<organism evidence="8 9">
    <name type="scientific">Paenibacillus planticolens</name>
    <dbReference type="NCBI Taxonomy" id="2654976"/>
    <lineage>
        <taxon>Bacteria</taxon>
        <taxon>Bacillati</taxon>
        <taxon>Bacillota</taxon>
        <taxon>Bacilli</taxon>
        <taxon>Bacillales</taxon>
        <taxon>Paenibacillaceae</taxon>
        <taxon>Paenibacillus</taxon>
    </lineage>
</organism>
<keyword evidence="9" id="KW-1185">Reference proteome</keyword>
<dbReference type="Pfam" id="PF04002">
    <property type="entry name" value="RadC"/>
    <property type="match status" value="1"/>
</dbReference>
<dbReference type="NCBIfam" id="NF000642">
    <property type="entry name" value="PRK00024.1"/>
    <property type="match status" value="1"/>
</dbReference>
<dbReference type="InterPro" id="IPR010994">
    <property type="entry name" value="RuvA_2-like"/>
</dbReference>
<proteinExistence type="inferred from homology"/>
<keyword evidence="6" id="KW-0482">Metalloprotease</keyword>
<keyword evidence="4" id="KW-0378">Hydrolase</keyword>
<keyword evidence="2" id="KW-0645">Protease</keyword>
<feature type="domain" description="MPN" evidence="7">
    <location>
        <begin position="80"/>
        <end position="202"/>
    </location>
</feature>
<accession>A0ABX1ZME0</accession>
<keyword evidence="3" id="KW-0479">Metal-binding</keyword>
<evidence type="ECO:0000256" key="4">
    <source>
        <dbReference type="ARBA" id="ARBA00022801"/>
    </source>
</evidence>
<comment type="caution">
    <text evidence="8">The sequence shown here is derived from an EMBL/GenBank/DDBJ whole genome shotgun (WGS) entry which is preliminary data.</text>
</comment>
<dbReference type="InterPro" id="IPR001405">
    <property type="entry name" value="UPF0758"/>
</dbReference>